<dbReference type="InterPro" id="IPR050951">
    <property type="entry name" value="Retrovirus_Pol_polyprotein"/>
</dbReference>
<dbReference type="SUPFAM" id="SSF53098">
    <property type="entry name" value="Ribonuclease H-like"/>
    <property type="match status" value="1"/>
</dbReference>
<dbReference type="Gene3D" id="3.30.420.10">
    <property type="entry name" value="Ribonuclease H-like superfamily/Ribonuclease H"/>
    <property type="match status" value="1"/>
</dbReference>
<keyword evidence="3" id="KW-1185">Reference proteome</keyword>
<evidence type="ECO:0000256" key="1">
    <source>
        <dbReference type="SAM" id="MobiDB-lite"/>
    </source>
</evidence>
<dbReference type="InterPro" id="IPR012337">
    <property type="entry name" value="RNaseH-like_sf"/>
</dbReference>
<dbReference type="AlphaFoldDB" id="A0A8B8FTJ6"/>
<evidence type="ECO:0000259" key="2">
    <source>
        <dbReference type="PROSITE" id="PS50994"/>
    </source>
</evidence>
<evidence type="ECO:0000313" key="3">
    <source>
        <dbReference type="Proteomes" id="UP000694846"/>
    </source>
</evidence>
<dbReference type="OrthoDB" id="6603848at2759"/>
<organism evidence="3 4">
    <name type="scientific">Sipha flava</name>
    <name type="common">yellow sugarcane aphid</name>
    <dbReference type="NCBI Taxonomy" id="143950"/>
    <lineage>
        <taxon>Eukaryota</taxon>
        <taxon>Metazoa</taxon>
        <taxon>Ecdysozoa</taxon>
        <taxon>Arthropoda</taxon>
        <taxon>Hexapoda</taxon>
        <taxon>Insecta</taxon>
        <taxon>Pterygota</taxon>
        <taxon>Neoptera</taxon>
        <taxon>Paraneoptera</taxon>
        <taxon>Hemiptera</taxon>
        <taxon>Sternorrhyncha</taxon>
        <taxon>Aphidomorpha</taxon>
        <taxon>Aphidoidea</taxon>
        <taxon>Aphididae</taxon>
        <taxon>Sipha</taxon>
    </lineage>
</organism>
<evidence type="ECO:0000313" key="4">
    <source>
        <dbReference type="RefSeq" id="XP_025413675.1"/>
    </source>
</evidence>
<dbReference type="RefSeq" id="XP_025413675.1">
    <property type="nucleotide sequence ID" value="XM_025557890.1"/>
</dbReference>
<feature type="region of interest" description="Disordered" evidence="1">
    <location>
        <begin position="164"/>
        <end position="198"/>
    </location>
</feature>
<gene>
    <name evidence="4" type="primary">LOC112685866</name>
</gene>
<name>A0A8B8FTJ6_9HEMI</name>
<dbReference type="GO" id="GO:0015074">
    <property type="term" value="P:DNA integration"/>
    <property type="evidence" value="ECO:0007669"/>
    <property type="project" value="InterPro"/>
</dbReference>
<reference evidence="4" key="1">
    <citation type="submission" date="2025-08" db="UniProtKB">
        <authorList>
            <consortium name="RefSeq"/>
        </authorList>
    </citation>
    <scope>IDENTIFICATION</scope>
    <source>
        <tissue evidence="4">Whole body</tissue>
    </source>
</reference>
<sequence length="232" mass="26271">MALKTTHNKSGTTTKSIVDTFERELFLRFGYPRALLSDNGPQFVSKAIGFALRWWGVEGWTTPIYHPRANQVERQNQELKKGLRTLLVDKPHHLWDLYLPHVLFSVRSRENRNTGQSPAKLMFSREIRAPRDWQLRLVEACPDTGQGDPEFSEADRKPLVGFDDSQVEPNDAPVEEGGHSVVPNPEAPNTQIPSESPGRACLSVGDWVYYKTHPQSSTEKRFHAAWGSPRNG</sequence>
<protein>
    <submittedName>
        <fullName evidence="4">Uncharacterized protein K02A2.6-like</fullName>
    </submittedName>
</protein>
<dbReference type="GO" id="GO:0003676">
    <property type="term" value="F:nucleic acid binding"/>
    <property type="evidence" value="ECO:0007669"/>
    <property type="project" value="InterPro"/>
</dbReference>
<dbReference type="InterPro" id="IPR036397">
    <property type="entry name" value="RNaseH_sf"/>
</dbReference>
<dbReference type="GeneID" id="112685866"/>
<dbReference type="PANTHER" id="PTHR37984">
    <property type="entry name" value="PROTEIN CBG26694"/>
    <property type="match status" value="1"/>
</dbReference>
<dbReference type="PROSITE" id="PS50994">
    <property type="entry name" value="INTEGRASE"/>
    <property type="match status" value="1"/>
</dbReference>
<feature type="domain" description="Integrase catalytic" evidence="2">
    <location>
        <begin position="1"/>
        <end position="126"/>
    </location>
</feature>
<dbReference type="InterPro" id="IPR001584">
    <property type="entry name" value="Integrase_cat-core"/>
</dbReference>
<dbReference type="Proteomes" id="UP000694846">
    <property type="component" value="Unplaced"/>
</dbReference>
<proteinExistence type="predicted"/>
<dbReference type="PANTHER" id="PTHR37984:SF5">
    <property type="entry name" value="PROTEIN NYNRIN-LIKE"/>
    <property type="match status" value="1"/>
</dbReference>
<accession>A0A8B8FTJ6</accession>